<evidence type="ECO:0008006" key="9">
    <source>
        <dbReference type="Google" id="ProtNLM"/>
    </source>
</evidence>
<sequence length="359" mass="40928">MSSNSTLPAGFAEGSWWYYAPNKVAPIIFAILFLASGIWHLYQTIRYKTWKSTTLFPVACLIFVAGYIVREIAAYHYDSIGFYMATSIILLCSPPFYEAANCFVLARIMYYIPYEAPLHPWRLMLTFGVFQSILDSVTNNGASKATTPFGGQANQLAGRILLNVSFSMQIFSMLCFIAIALRFEYNCRRSGVFPETIRNALRVVYVSCALISVRTIYRAVEWFGTNEVNPSDPSTFPPVLRQEAYFYVFEASVMLSNSLLLNIFPPTRFLPRDFKIFLAPDGVTEMEGKGMLKKDPRKLWQQFCDPFDLYGLFTKRDQKLNLWEQERQVDGTPSSDASSDMEKFGWGNWGNDDDLVKVV</sequence>
<gene>
    <name evidence="7" type="ORF">CALVIDRAFT_502730</name>
</gene>
<evidence type="ECO:0000313" key="7">
    <source>
        <dbReference type="EMBL" id="KZO93679.1"/>
    </source>
</evidence>
<dbReference type="GO" id="GO:0016020">
    <property type="term" value="C:membrane"/>
    <property type="evidence" value="ECO:0007669"/>
    <property type="project" value="UniProtKB-SubCell"/>
</dbReference>
<keyword evidence="8" id="KW-1185">Reference proteome</keyword>
<evidence type="ECO:0000256" key="1">
    <source>
        <dbReference type="ARBA" id="ARBA00004141"/>
    </source>
</evidence>
<name>A0A167JKG0_CALVF</name>
<proteinExistence type="predicted"/>
<organism evidence="7 8">
    <name type="scientific">Calocera viscosa (strain TUFC12733)</name>
    <dbReference type="NCBI Taxonomy" id="1330018"/>
    <lineage>
        <taxon>Eukaryota</taxon>
        <taxon>Fungi</taxon>
        <taxon>Dikarya</taxon>
        <taxon>Basidiomycota</taxon>
        <taxon>Agaricomycotina</taxon>
        <taxon>Dacrymycetes</taxon>
        <taxon>Dacrymycetales</taxon>
        <taxon>Dacrymycetaceae</taxon>
        <taxon>Calocera</taxon>
    </lineage>
</organism>
<dbReference type="OrthoDB" id="3358017at2759"/>
<dbReference type="PANTHER" id="PTHR31465:SF13">
    <property type="entry name" value="RTA1 DOMAIN PROTEIN-RELATED"/>
    <property type="match status" value="1"/>
</dbReference>
<feature type="transmembrane region" description="Helical" evidence="6">
    <location>
        <begin position="24"/>
        <end position="42"/>
    </location>
</feature>
<dbReference type="AlphaFoldDB" id="A0A167JKG0"/>
<evidence type="ECO:0000256" key="3">
    <source>
        <dbReference type="ARBA" id="ARBA00022989"/>
    </source>
</evidence>
<keyword evidence="3 6" id="KW-1133">Transmembrane helix</keyword>
<dbReference type="Proteomes" id="UP000076738">
    <property type="component" value="Unassembled WGS sequence"/>
</dbReference>
<reference evidence="7 8" key="1">
    <citation type="journal article" date="2016" name="Mol. Biol. Evol.">
        <title>Comparative Genomics of Early-Diverging Mushroom-Forming Fungi Provides Insights into the Origins of Lignocellulose Decay Capabilities.</title>
        <authorList>
            <person name="Nagy L.G."/>
            <person name="Riley R."/>
            <person name="Tritt A."/>
            <person name="Adam C."/>
            <person name="Daum C."/>
            <person name="Floudas D."/>
            <person name="Sun H."/>
            <person name="Yadav J.S."/>
            <person name="Pangilinan J."/>
            <person name="Larsson K.H."/>
            <person name="Matsuura K."/>
            <person name="Barry K."/>
            <person name="Labutti K."/>
            <person name="Kuo R."/>
            <person name="Ohm R.A."/>
            <person name="Bhattacharya S.S."/>
            <person name="Shirouzu T."/>
            <person name="Yoshinaga Y."/>
            <person name="Martin F.M."/>
            <person name="Grigoriev I.V."/>
            <person name="Hibbett D.S."/>
        </authorList>
    </citation>
    <scope>NUCLEOTIDE SEQUENCE [LARGE SCALE GENOMIC DNA]</scope>
    <source>
        <strain evidence="7 8">TUFC12733</strain>
    </source>
</reference>
<evidence type="ECO:0000256" key="6">
    <source>
        <dbReference type="SAM" id="Phobius"/>
    </source>
</evidence>
<evidence type="ECO:0000256" key="5">
    <source>
        <dbReference type="SAM" id="MobiDB-lite"/>
    </source>
</evidence>
<dbReference type="EMBL" id="KV417300">
    <property type="protein sequence ID" value="KZO93679.1"/>
    <property type="molecule type" value="Genomic_DNA"/>
</dbReference>
<comment type="subcellular location">
    <subcellularLocation>
        <location evidence="1">Membrane</location>
        <topology evidence="1">Multi-pass membrane protein</topology>
    </subcellularLocation>
</comment>
<keyword evidence="4 6" id="KW-0472">Membrane</keyword>
<evidence type="ECO:0000256" key="4">
    <source>
        <dbReference type="ARBA" id="ARBA00023136"/>
    </source>
</evidence>
<dbReference type="Pfam" id="PF04479">
    <property type="entry name" value="RTA1"/>
    <property type="match status" value="1"/>
</dbReference>
<evidence type="ECO:0000256" key="2">
    <source>
        <dbReference type="ARBA" id="ARBA00022692"/>
    </source>
</evidence>
<accession>A0A167JKG0</accession>
<keyword evidence="2 6" id="KW-0812">Transmembrane</keyword>
<feature type="transmembrane region" description="Helical" evidence="6">
    <location>
        <begin position="160"/>
        <end position="183"/>
    </location>
</feature>
<feature type="region of interest" description="Disordered" evidence="5">
    <location>
        <begin position="326"/>
        <end position="346"/>
    </location>
</feature>
<dbReference type="PANTHER" id="PTHR31465">
    <property type="entry name" value="PROTEIN RTA1-RELATED"/>
    <property type="match status" value="1"/>
</dbReference>
<dbReference type="InterPro" id="IPR007568">
    <property type="entry name" value="RTA1"/>
</dbReference>
<feature type="transmembrane region" description="Helical" evidence="6">
    <location>
        <begin position="54"/>
        <end position="74"/>
    </location>
</feature>
<dbReference type="STRING" id="1330018.A0A167JKG0"/>
<protein>
    <recommendedName>
        <fullName evidence="9">RTA1 domain protein</fullName>
    </recommendedName>
</protein>
<feature type="transmembrane region" description="Helical" evidence="6">
    <location>
        <begin position="80"/>
        <end position="100"/>
    </location>
</feature>
<evidence type="ECO:0000313" key="8">
    <source>
        <dbReference type="Proteomes" id="UP000076738"/>
    </source>
</evidence>